<accession>A0A8S1HMG5</accession>
<dbReference type="AlphaFoldDB" id="A0A8S1HMG5"/>
<feature type="region of interest" description="Disordered" evidence="1">
    <location>
        <begin position="33"/>
        <end position="52"/>
    </location>
</feature>
<proteinExistence type="predicted"/>
<feature type="compositionally biased region" description="Basic and acidic residues" evidence="1">
    <location>
        <begin position="145"/>
        <end position="157"/>
    </location>
</feature>
<gene>
    <name evidence="2" type="ORF">CAUJ_LOCUS13073</name>
</gene>
<keyword evidence="3" id="KW-1185">Reference proteome</keyword>
<dbReference type="OrthoDB" id="5851272at2759"/>
<comment type="caution">
    <text evidence="2">The sequence shown here is derived from an EMBL/GenBank/DDBJ whole genome shotgun (WGS) entry which is preliminary data.</text>
</comment>
<protein>
    <submittedName>
        <fullName evidence="2">Uncharacterized protein</fullName>
    </submittedName>
</protein>
<organism evidence="2 3">
    <name type="scientific">Caenorhabditis auriculariae</name>
    <dbReference type="NCBI Taxonomy" id="2777116"/>
    <lineage>
        <taxon>Eukaryota</taxon>
        <taxon>Metazoa</taxon>
        <taxon>Ecdysozoa</taxon>
        <taxon>Nematoda</taxon>
        <taxon>Chromadorea</taxon>
        <taxon>Rhabditida</taxon>
        <taxon>Rhabditina</taxon>
        <taxon>Rhabditomorpha</taxon>
        <taxon>Rhabditoidea</taxon>
        <taxon>Rhabditidae</taxon>
        <taxon>Peloderinae</taxon>
        <taxon>Caenorhabditis</taxon>
    </lineage>
</organism>
<evidence type="ECO:0000256" key="1">
    <source>
        <dbReference type="SAM" id="MobiDB-lite"/>
    </source>
</evidence>
<feature type="region of interest" description="Disordered" evidence="1">
    <location>
        <begin position="131"/>
        <end position="157"/>
    </location>
</feature>
<dbReference type="Proteomes" id="UP000835052">
    <property type="component" value="Unassembled WGS sequence"/>
</dbReference>
<dbReference type="EMBL" id="CAJGYM010000086">
    <property type="protein sequence ID" value="CAD6197164.1"/>
    <property type="molecule type" value="Genomic_DNA"/>
</dbReference>
<sequence>MPLDPMDVMWMSKAPTVSELVVESNVTFKPVLPSAANGPVSPMPAATADDSVRPDFDTDVLWKPRTRLMHKKERTISMDSTDSEMYGARKMSLNESIGSASPQPPTSPVEAQPRQRRMSISEMLFGSSPSSFSWGISTTQTTEQPTDRKLSISEDPRFKDFMKHQSKILGDDGISGGFKRRDYMHD</sequence>
<name>A0A8S1HMG5_9PELO</name>
<evidence type="ECO:0000313" key="2">
    <source>
        <dbReference type="EMBL" id="CAD6197164.1"/>
    </source>
</evidence>
<evidence type="ECO:0000313" key="3">
    <source>
        <dbReference type="Proteomes" id="UP000835052"/>
    </source>
</evidence>
<reference evidence="2" key="1">
    <citation type="submission" date="2020-10" db="EMBL/GenBank/DDBJ databases">
        <authorList>
            <person name="Kikuchi T."/>
        </authorList>
    </citation>
    <scope>NUCLEOTIDE SEQUENCE</scope>
    <source>
        <strain evidence="2">NKZ352</strain>
    </source>
</reference>
<feature type="region of interest" description="Disordered" evidence="1">
    <location>
        <begin position="93"/>
        <end position="114"/>
    </location>
</feature>